<feature type="region of interest" description="Disordered" evidence="3">
    <location>
        <begin position="564"/>
        <end position="585"/>
    </location>
</feature>
<dbReference type="InterPro" id="IPR031615">
    <property type="entry name" value="Zfn-C6H2"/>
</dbReference>
<feature type="region of interest" description="Disordered" evidence="3">
    <location>
        <begin position="262"/>
        <end position="285"/>
    </location>
</feature>
<keyword evidence="1" id="KW-0862">Zinc</keyword>
<keyword evidence="1" id="KW-0863">Zinc-finger</keyword>
<keyword evidence="4" id="KW-0472">Membrane</keyword>
<comment type="similarity">
    <text evidence="1">Belongs to the peptidase M24A family. Methionine aminopeptidase type 1 subfamily.</text>
</comment>
<feature type="region of interest" description="Disordered" evidence="3">
    <location>
        <begin position="702"/>
        <end position="733"/>
    </location>
</feature>
<evidence type="ECO:0000313" key="6">
    <source>
        <dbReference type="EMBL" id="KAF4329054.1"/>
    </source>
</evidence>
<feature type="compositionally biased region" description="Basic and acidic residues" evidence="3">
    <location>
        <begin position="702"/>
        <end position="720"/>
    </location>
</feature>
<reference evidence="6 9" key="2">
    <citation type="submission" date="2018-05" db="EMBL/GenBank/DDBJ databases">
        <title>Genome assembly of Plasmodium falciparum NF54 DiCre.</title>
        <authorList>
            <person name="Baumgarten S."/>
            <person name="Treeck M."/>
            <person name="Scherf A."/>
        </authorList>
    </citation>
    <scope>NUCLEOTIDE SEQUENCE [LARGE SCALE GENOMIC DNA]</scope>
    <source>
        <strain evidence="6">NF54</strain>
    </source>
</reference>
<evidence type="ECO:0000313" key="7">
    <source>
        <dbReference type="EMBL" id="PKC49344.1"/>
    </source>
</evidence>
<keyword evidence="4" id="KW-0812">Transmembrane</keyword>
<dbReference type="Proteomes" id="UP000232684">
    <property type="component" value="Unassembled WGS sequence"/>
</dbReference>
<dbReference type="VEuPathDB" id="PlasmoDB:PfNF54_140036600"/>
<feature type="coiled-coil region" evidence="2">
    <location>
        <begin position="409"/>
        <end position="436"/>
    </location>
</feature>
<feature type="compositionally biased region" description="Acidic residues" evidence="3">
    <location>
        <begin position="153"/>
        <end position="163"/>
    </location>
</feature>
<evidence type="ECO:0000256" key="3">
    <source>
        <dbReference type="SAM" id="MobiDB-lite"/>
    </source>
</evidence>
<evidence type="ECO:0000313" key="8">
    <source>
        <dbReference type="Proteomes" id="UP000232684"/>
    </source>
</evidence>
<feature type="domain" description="C6H2-type" evidence="5">
    <location>
        <begin position="1"/>
        <end position="53"/>
    </location>
</feature>
<evidence type="ECO:0000313" key="9">
    <source>
        <dbReference type="Proteomes" id="UP000754359"/>
    </source>
</evidence>
<comment type="caution">
    <text evidence="7">The sequence shown here is derived from an EMBL/GenBank/DDBJ whole genome shotgun (WGS) entry which is preliminary data.</text>
</comment>
<sequence>MTICSGCGVVTEVTICCPICLKNNKKIFYCSQECFEQNYKEHKKIHYLINIVSREEENQNKICENKLNAVKDDLPIIVLTNEHGTHINNSDVSQNFSNNMNGNVCNDIYETSYYNNLSDSSTHNGTNNNNINVDKVDDNKMINGIMNDNKINDDDDDDDDDDDNNNKSSSNKCLNNNNNNNSSSKSYSNNHISNNIIILQNEDDRSNDTSFLHLHKSDNTKNLEDTHNYNNRDYKNTRSLTFEKLHRKNNYLKYKNIKDDHLLNNTNNEDKKQQENEENEYNNKNNLHSKNSFVMKVSYYLSYICSYIFSNKYHMLLPYYDDVSLTNEKKKKKNFKSFKLKNKLSEHKIVELKKKIRIKKFVQLTLLLLLISIIVFISTYGFSYILEISQKKLQINAEQKMMFNEENKKNQEMQQIKSYINVIEDLRKEISEMKEILYVHNVILNKNFHLNNSYTLFNNKMKSANSSYNKKGSDNLGALTSHYYYDDTSSSYRDININNNNNGNNNNDNINYMDAVNINYVPTITQNEYDIKELYPKNQNSDQITLEKEKNYFDKKLSKEETKETMSDIHSIPHNNRNKEDIYNNDDNNNNIKDNTEKILNSTISQLNEHSNIEIVKTNNQNVNENINNYIKNHKQSISHNAEYAQVSNAIVNEEDNKYVDNKIILENMNNIKNTGTVSMDINNVSNNNFIHSHQIKDKYLNTSSKMEDSDKPENGDRKVTTNKMNKKKQNTI</sequence>
<proteinExistence type="inferred from homology"/>
<organism evidence="7 8">
    <name type="scientific">Plasmodium falciparum (isolate NF54)</name>
    <dbReference type="NCBI Taxonomy" id="5843"/>
    <lineage>
        <taxon>Eukaryota</taxon>
        <taxon>Sar</taxon>
        <taxon>Alveolata</taxon>
        <taxon>Apicomplexa</taxon>
        <taxon>Aconoidasida</taxon>
        <taxon>Haemosporida</taxon>
        <taxon>Plasmodiidae</taxon>
        <taxon>Plasmodium</taxon>
        <taxon>Plasmodium (Laverania)</taxon>
    </lineage>
</organism>
<evidence type="ECO:0000256" key="4">
    <source>
        <dbReference type="SAM" id="Phobius"/>
    </source>
</evidence>
<dbReference type="SMR" id="A0A2I0C1B4"/>
<dbReference type="EMBL" id="NYMT01000001">
    <property type="protein sequence ID" value="PKC49344.1"/>
    <property type="molecule type" value="Genomic_DNA"/>
</dbReference>
<feature type="transmembrane region" description="Helical" evidence="4">
    <location>
        <begin position="361"/>
        <end position="386"/>
    </location>
</feature>
<dbReference type="Pfam" id="PF15801">
    <property type="entry name" value="zf-C6H2"/>
    <property type="match status" value="1"/>
</dbReference>
<accession>A0A2I0C1B4</accession>
<dbReference type="GO" id="GO:0008270">
    <property type="term" value="F:zinc ion binding"/>
    <property type="evidence" value="ECO:0007669"/>
    <property type="project" value="UniProtKB-KW"/>
</dbReference>
<gene>
    <name evidence="7" type="ORF">CK202_0037</name>
    <name evidence="6" type="ORF">CYL21_2209</name>
</gene>
<keyword evidence="1" id="KW-0479">Metal-binding</keyword>
<evidence type="ECO:0000256" key="1">
    <source>
        <dbReference type="PROSITE-ProRule" id="PRU01357"/>
    </source>
</evidence>
<feature type="region of interest" description="Disordered" evidence="3">
    <location>
        <begin position="143"/>
        <end position="188"/>
    </location>
</feature>
<keyword evidence="2" id="KW-0175">Coiled coil</keyword>
<dbReference type="Proteomes" id="UP000754359">
    <property type="component" value="Unassembled WGS sequence"/>
</dbReference>
<protein>
    <submittedName>
        <fullName evidence="7">HP12 protein-like</fullName>
    </submittedName>
</protein>
<evidence type="ECO:0000259" key="5">
    <source>
        <dbReference type="PROSITE" id="PS52013"/>
    </source>
</evidence>
<dbReference type="EMBL" id="QFXU01000012">
    <property type="protein sequence ID" value="KAF4329054.1"/>
    <property type="molecule type" value="Genomic_DNA"/>
</dbReference>
<dbReference type="AlphaFoldDB" id="A0A2I0C1B4"/>
<keyword evidence="4" id="KW-1133">Transmembrane helix</keyword>
<reference evidence="7 8" key="1">
    <citation type="submission" date="2017-11" db="EMBL/GenBank/DDBJ databases">
        <title>Plasmodium falciparum NF54 genome assembly.</title>
        <authorList>
            <person name="Bryant J.M."/>
            <person name="Baumgarten S."/>
            <person name="Scheidig-Benatar C."/>
            <person name="Scherf A."/>
        </authorList>
    </citation>
    <scope>NUCLEOTIDE SEQUENCE [LARGE SCALE GENOMIC DNA]</scope>
    <source>
        <strain evidence="7">NF54</strain>
    </source>
</reference>
<dbReference type="PROSITE" id="PS52013">
    <property type="entry name" value="ZF_C6H2"/>
    <property type="match status" value="1"/>
</dbReference>
<feature type="compositionally biased region" description="Low complexity" evidence="3">
    <location>
        <begin position="166"/>
        <end position="188"/>
    </location>
</feature>
<feature type="compositionally biased region" description="Basic and acidic residues" evidence="3">
    <location>
        <begin position="262"/>
        <end position="275"/>
    </location>
</feature>
<evidence type="ECO:0000256" key="2">
    <source>
        <dbReference type="SAM" id="Coils"/>
    </source>
</evidence>
<name>A0A2I0C1B4_PLAFO</name>